<dbReference type="Pfam" id="PF00753">
    <property type="entry name" value="Lactamase_B"/>
    <property type="match status" value="1"/>
</dbReference>
<keyword evidence="13 17" id="KW-0804">Transcription</keyword>
<dbReference type="GO" id="GO:0017001">
    <property type="term" value="P:antibiotic catabolic process"/>
    <property type="evidence" value="ECO:0007669"/>
    <property type="project" value="InterPro"/>
</dbReference>
<evidence type="ECO:0000313" key="21">
    <source>
        <dbReference type="EMBL" id="KAJ2002788.1"/>
    </source>
</evidence>
<dbReference type="GO" id="GO:0005736">
    <property type="term" value="C:RNA polymerase I complex"/>
    <property type="evidence" value="ECO:0007669"/>
    <property type="project" value="UniProtKB-ARBA"/>
</dbReference>
<evidence type="ECO:0000256" key="15">
    <source>
        <dbReference type="ARBA" id="ARBA00048552"/>
    </source>
</evidence>
<dbReference type="GO" id="GO:0006351">
    <property type="term" value="P:DNA-templated transcription"/>
    <property type="evidence" value="ECO:0007669"/>
    <property type="project" value="InterPro"/>
</dbReference>
<dbReference type="PANTHER" id="PTHR19376">
    <property type="entry name" value="DNA-DIRECTED RNA POLYMERASE"/>
    <property type="match status" value="1"/>
</dbReference>
<evidence type="ECO:0000256" key="13">
    <source>
        <dbReference type="ARBA" id="ARBA00023163"/>
    </source>
</evidence>
<evidence type="ECO:0000256" key="11">
    <source>
        <dbReference type="ARBA" id="ARBA00022833"/>
    </source>
</evidence>
<dbReference type="InterPro" id="IPR006592">
    <property type="entry name" value="RNA_pol_N"/>
</dbReference>
<dbReference type="InterPro" id="IPR044893">
    <property type="entry name" value="RNA_pol_Rpb1_clamp_domain"/>
</dbReference>
<keyword evidence="12" id="KW-0460">Magnesium</keyword>
<sequence length="2156" mass="238282">MNKSSALERVSKSIMRVLGLNPGPFTLQGTNTYVIGQGERRLLVDTGDGSQPDYYSLLKSYLGSSRIDRILLTHWHGDHIGGLNRLLQMSDIVAPGCKVYKRHSADADKQPSVQDMLSLAIQRGCLYDIADRQIFAVDDLSLQAVFTPGHTVDHMAFTVLSESGRLDARDSNGSDPLLITGDLILGQGTTVVSELQSYMESLDRVLSIHPIALLPGHGPIISGRACVPGSTEPGEFNSILVISEYIRHRNMRQQQILDVLARPPPASSTRGWYLEDITRAVYTDISDPRVILAAQNNTLLHLRKLLAESIVQCLSDGVSFTFYEPGEVRRLSVKQVVNPIMFDSLRNPTKGGLYDPAMGPFTKNHLCGTCSLSYFNCPGHFGHIELPAPVINPMMFDTMYRFLQGCCPYCHHFTFNRVTAARFVAKLRLLEYGLVQDAAELDDLLPLSSSAQAEEEGVEGGGALLNDDTSGETQAGSKATSESSDEYIERIEQYVVQRLTNGARATYKVTMVNKARRALIKEVITRSRNTTCHNCRGPMPKLRRDTYLKVFREPLTRKQQALKQAKGMEYRDVMDMDIADINKEAKQRQAASGLNESSLAMDSDSDSEEKEDEDDEDDDAAYNAVDAYPPKETTSTVQKRGAVFMTPIHLRNHMRLLFINESGLVRLLFQQRDPQMANVVELLSSAASTVTLTLPGQVRTPIQLADMFFIEALPVSPTKFRPASIMGDEVMENPHNMYLSEVLKTCVILRNLVSPDRSAGGGGDEASKSGGAYARAAEEGLSFDRVVNTWVLLQQTVNHVMDNTKNPKQSKTGKIPSPGIRQVLEKKEGLFRQNMMGKRVNYAARSVISPDPNLESDEVGVPPVFAKKLTFPEPVTAHNVKEMRQLVINGPETWPGAVSVQHEDGSLVYLDRLSHESRVALANQLLTPQDSATNANTLGNMFTTRAAGVNKKVYRHLRNGDMVVMNRQPTLHRASMAGMRAHVLPGERTLRFHYMNCNQFNSDFDGDEMNMHFPQSQAARSELSNIMGADMTYINPTDGEPLRGLIQDSVDGGVILTKRDTMLTRSEYQELVYWALRPETQPQLPNGKVQLLPPAIFKPKPMWTGKQVISTLILNLTWGYAPLNLVSKDKVGKKYWGRTAEEEERVLFLDGELLVGILDKSQFGATSYGLVHSVYELYSATHAGRLLSALGRLFLRYLQEIGFSCRMEDLLFVAKGDEIRKDMIKEQKPGGMRAALEFVGLSDYSAEQLESDTRIQQEFRSRMEEVLRHDDKLALLDGSIMATMNQITSELISTCLPSHLHLPFPHNNMVVMTVSGAKGSNINLSQITCCLGQQSLEGRRVPLMVSGKSLPSFAPFDSAGRAGGYVSSRFLTGLKPQEFYFHCMAGREGLIDTAVKTSRSGYLQRCLIKHLEGVQVHYDYTVRDSDGSVIQFQYGEDALDVLKSQHLTKFDFAAANYRAFRDKFNPASAAGVLDDELARKYAKKLIGKPALYNAQAIEGEPVSSRFNPSRYLGAVSERFYVELESYLDANPNNLLHDKKAKKSKKADQQAVPAKSLYGRPDRMLESVSDMGALMAAVHPDCSARNFRVLQYLNYVHSLIDPGESVGLVAAQGIGEPSTQMTLNTFHLAGFGAKNVTLGIPRLREIVMVASDNISAPNIEIPLLDGVTKEHAQVIAGALTKLTLSDVTDFVEVKERLSAKKRAASNMRHRQFTVRLQLFPSNEYEDEYDVSQQDIEYAIEAHFANRLESLVAKDLKRTYRSVLSDETVDQGDEDFAAVKSTAAASKGGDDEAEEDDEEGMEAGKDGNGDSDDDSDDGDSDDDDEGARAASRRVGKNSYEGPTEEDKEMLESMDAELEQLDSMAGQQASSSARSRKKGRGAAGDSDAMDVESDGEAENDSDLVVDGSANTQRLKALALARRRKRMVQRYPHVVGYNFVDSGDETYAEIEMQFPATTPKFLMLNLAEEAVRGTVVREIPGVSSCYVSKPEAENNTSVLIGANGNNIRGIWEASLVSLDVIANTDEATGMDEWIDINHLYSNDIAMILRTYGVEAARTAIMREIGGVFGVYEIGVDKRHLSLVADYMTFEGGFKPFNRIGLSSSPAPFAKMSFESTCTFLQETTTFGDFDDLRNPSSRIVLGQPVRSGTGAFDVLVDLAA</sequence>
<evidence type="ECO:0000256" key="16">
    <source>
        <dbReference type="ARBA" id="ARBA00053996"/>
    </source>
</evidence>
<feature type="region of interest" description="Disordered" evidence="18">
    <location>
        <begin position="1779"/>
        <end position="1846"/>
    </location>
</feature>
<dbReference type="GO" id="GO:0008270">
    <property type="term" value="F:zinc ion binding"/>
    <property type="evidence" value="ECO:0007669"/>
    <property type="project" value="InterPro"/>
</dbReference>
<evidence type="ECO:0000256" key="8">
    <source>
        <dbReference type="ARBA" id="ARBA00022695"/>
    </source>
</evidence>
<feature type="compositionally biased region" description="Acidic residues" evidence="18">
    <location>
        <begin position="1884"/>
        <end position="1900"/>
    </location>
</feature>
<feature type="compositionally biased region" description="Polar residues" evidence="18">
    <location>
        <begin position="467"/>
        <end position="482"/>
    </location>
</feature>
<dbReference type="InterPro" id="IPR007083">
    <property type="entry name" value="RNA_pol_Rpb1_4"/>
</dbReference>
<dbReference type="InterPro" id="IPR038120">
    <property type="entry name" value="Rpb1_funnel_sf"/>
</dbReference>
<dbReference type="Gene3D" id="1.10.132.30">
    <property type="match status" value="1"/>
</dbReference>
<feature type="region of interest" description="Disordered" evidence="18">
    <location>
        <begin position="456"/>
        <end position="484"/>
    </location>
</feature>
<dbReference type="Gene3D" id="3.30.1490.180">
    <property type="entry name" value="RNA polymerase ii"/>
    <property type="match status" value="1"/>
</dbReference>
<dbReference type="InterPro" id="IPR007080">
    <property type="entry name" value="RNA_pol_Rpb1_1"/>
</dbReference>
<dbReference type="PROSITE" id="PS00743">
    <property type="entry name" value="BETA_LACTAMASE_B_1"/>
    <property type="match status" value="1"/>
</dbReference>
<evidence type="ECO:0000259" key="20">
    <source>
        <dbReference type="SMART" id="SM00849"/>
    </source>
</evidence>
<dbReference type="Proteomes" id="UP001150907">
    <property type="component" value="Unassembled WGS sequence"/>
</dbReference>
<dbReference type="Gene3D" id="1.10.357.120">
    <property type="match status" value="1"/>
</dbReference>
<proteinExistence type="inferred from homology"/>
<dbReference type="Gene3D" id="1.10.10.10">
    <property type="entry name" value="Winged helix-like DNA-binding domain superfamily/Winged helix DNA-binding domain"/>
    <property type="match status" value="1"/>
</dbReference>
<comment type="caution">
    <text evidence="21">The sequence shown here is derived from an EMBL/GenBank/DDBJ whole genome shotgun (WGS) entry which is preliminary data.</text>
</comment>
<evidence type="ECO:0000256" key="6">
    <source>
        <dbReference type="ARBA" id="ARBA00022478"/>
    </source>
</evidence>
<dbReference type="CDD" id="cd07722">
    <property type="entry name" value="LACTB2-like_MBL-fold"/>
    <property type="match status" value="1"/>
</dbReference>
<dbReference type="CDD" id="cd02735">
    <property type="entry name" value="RNAP_I_Rpa1_C"/>
    <property type="match status" value="1"/>
</dbReference>
<dbReference type="OrthoDB" id="270392at2759"/>
<dbReference type="InterPro" id="IPR042102">
    <property type="entry name" value="RNA_pol_Rpb1_3_sf"/>
</dbReference>
<keyword evidence="6 17" id="KW-0240">DNA-directed RNA polymerase</keyword>
<evidence type="ECO:0000313" key="22">
    <source>
        <dbReference type="Proteomes" id="UP001150907"/>
    </source>
</evidence>
<dbReference type="InterPro" id="IPR001279">
    <property type="entry name" value="Metallo-B-lactamas"/>
</dbReference>
<dbReference type="Pfam" id="PF04983">
    <property type="entry name" value="RNA_pol_Rpb1_3"/>
    <property type="match status" value="1"/>
</dbReference>
<dbReference type="FunFam" id="4.10.860.120:FF:000006">
    <property type="entry name" value="DNA-directed RNA polymerase subunit"/>
    <property type="match status" value="1"/>
</dbReference>
<evidence type="ECO:0000256" key="3">
    <source>
        <dbReference type="ARBA" id="ARBA00006460"/>
    </source>
</evidence>
<dbReference type="InterPro" id="IPR047921">
    <property type="entry name" value="LACTB2-like_MBL-fold"/>
</dbReference>
<dbReference type="FunFam" id="1.10.150.390:FF:000005">
    <property type="entry name" value="DNA-directed RNA polymerase subunit"/>
    <property type="match status" value="1"/>
</dbReference>
<dbReference type="GO" id="GO:0008800">
    <property type="term" value="F:beta-lactamase activity"/>
    <property type="evidence" value="ECO:0007669"/>
    <property type="project" value="InterPro"/>
</dbReference>
<evidence type="ECO:0000256" key="7">
    <source>
        <dbReference type="ARBA" id="ARBA00022679"/>
    </source>
</evidence>
<dbReference type="PANTHER" id="PTHR19376:SF11">
    <property type="entry name" value="DNA-DIRECTED RNA POLYMERASE I SUBUNIT RPA1"/>
    <property type="match status" value="1"/>
</dbReference>
<dbReference type="CDD" id="cd01435">
    <property type="entry name" value="RNAP_I_RPA1_N"/>
    <property type="match status" value="1"/>
</dbReference>
<keyword evidence="11" id="KW-0862">Zinc</keyword>
<dbReference type="Pfam" id="PF05000">
    <property type="entry name" value="RNA_pol_Rpb1_4"/>
    <property type="match status" value="1"/>
</dbReference>
<feature type="compositionally biased region" description="Acidic residues" evidence="18">
    <location>
        <begin position="1789"/>
        <end position="1799"/>
    </location>
</feature>
<dbReference type="Gene3D" id="4.10.860.120">
    <property type="entry name" value="RNA polymerase II, clamp domain"/>
    <property type="match status" value="1"/>
</dbReference>
<dbReference type="SUPFAM" id="SSF64484">
    <property type="entry name" value="beta and beta-prime subunits of DNA dependent RNA-polymerase"/>
    <property type="match status" value="1"/>
</dbReference>
<feature type="compositionally biased region" description="Acidic residues" evidence="18">
    <location>
        <begin position="603"/>
        <end position="620"/>
    </location>
</feature>
<dbReference type="FunFam" id="3.60.15.10:FF:000041">
    <property type="entry name" value="Metallo-beta-lactamase domain protein"/>
    <property type="match status" value="1"/>
</dbReference>
<reference evidence="21" key="1">
    <citation type="submission" date="2022-07" db="EMBL/GenBank/DDBJ databases">
        <title>Phylogenomic reconstructions and comparative analyses of Kickxellomycotina fungi.</title>
        <authorList>
            <person name="Reynolds N.K."/>
            <person name="Stajich J.E."/>
            <person name="Barry K."/>
            <person name="Grigoriev I.V."/>
            <person name="Crous P."/>
            <person name="Smith M.E."/>
        </authorList>
    </citation>
    <scope>NUCLEOTIDE SEQUENCE</scope>
    <source>
        <strain evidence="21">IMI 214461</strain>
    </source>
</reference>
<evidence type="ECO:0000256" key="10">
    <source>
        <dbReference type="ARBA" id="ARBA00022801"/>
    </source>
</evidence>
<dbReference type="InterPro" id="IPR041516">
    <property type="entry name" value="LACTB2_WH"/>
</dbReference>
<dbReference type="EMBL" id="JANBQF010000270">
    <property type="protein sequence ID" value="KAJ2002788.1"/>
    <property type="molecule type" value="Genomic_DNA"/>
</dbReference>
<dbReference type="Gene3D" id="3.30.70.2850">
    <property type="match status" value="1"/>
</dbReference>
<evidence type="ECO:0000256" key="2">
    <source>
        <dbReference type="ARBA" id="ARBA00004123"/>
    </source>
</evidence>
<dbReference type="SMART" id="SM00663">
    <property type="entry name" value="RPOLA_N"/>
    <property type="match status" value="1"/>
</dbReference>
<dbReference type="Gene3D" id="3.60.15.10">
    <property type="entry name" value="Ribonuclease Z/Hydroxyacylglutathione hydrolase-like"/>
    <property type="match status" value="1"/>
</dbReference>
<dbReference type="InterPro" id="IPR007066">
    <property type="entry name" value="RNA_pol_Rpb1_3"/>
</dbReference>
<dbReference type="GO" id="GO:0003677">
    <property type="term" value="F:DNA binding"/>
    <property type="evidence" value="ECO:0007669"/>
    <property type="project" value="InterPro"/>
</dbReference>
<dbReference type="InterPro" id="IPR045867">
    <property type="entry name" value="DNA-dir_RpoC_beta_prime"/>
</dbReference>
<keyword evidence="10" id="KW-0378">Hydrolase</keyword>
<dbReference type="FunFam" id="3.30.1490.180:FF:000003">
    <property type="entry name" value="DNA-directed RNA polymerase subunit"/>
    <property type="match status" value="1"/>
</dbReference>
<dbReference type="InterPro" id="IPR047107">
    <property type="entry name" value="DNA-dir_RNA_pol1_lsu_C"/>
</dbReference>
<dbReference type="Gene3D" id="2.40.40.20">
    <property type="match status" value="1"/>
</dbReference>
<organism evidence="21 22">
    <name type="scientific">Coemansia thaxteri</name>
    <dbReference type="NCBI Taxonomy" id="2663907"/>
    <lineage>
        <taxon>Eukaryota</taxon>
        <taxon>Fungi</taxon>
        <taxon>Fungi incertae sedis</taxon>
        <taxon>Zoopagomycota</taxon>
        <taxon>Kickxellomycotina</taxon>
        <taxon>Kickxellomycetes</taxon>
        <taxon>Kickxellales</taxon>
        <taxon>Kickxellaceae</taxon>
        <taxon>Coemansia</taxon>
    </lineage>
</organism>
<dbReference type="InterPro" id="IPR007081">
    <property type="entry name" value="RNA_pol_Rpb1_5"/>
</dbReference>
<evidence type="ECO:0000256" key="5">
    <source>
        <dbReference type="ARBA" id="ARBA00011251"/>
    </source>
</evidence>
<feature type="domain" description="RNA polymerase N-terminal" evidence="19">
    <location>
        <begin position="706"/>
        <end position="1057"/>
    </location>
</feature>
<gene>
    <name evidence="21" type="ORF">H4R26_003426</name>
</gene>
<accession>A0A9W8BJ23</accession>
<keyword evidence="9" id="KW-0479">Metal-binding</keyword>
<name>A0A9W8BJ23_9FUNG</name>
<dbReference type="InterPro" id="IPR001018">
    <property type="entry name" value="Beta-lactamase_class-B_CS"/>
</dbReference>
<dbReference type="EC" id="2.7.7.6" evidence="17"/>
<dbReference type="Pfam" id="PF00623">
    <property type="entry name" value="RNA_pol_Rpb1_2"/>
    <property type="match status" value="1"/>
</dbReference>
<evidence type="ECO:0000259" key="19">
    <source>
        <dbReference type="SMART" id="SM00663"/>
    </source>
</evidence>
<feature type="domain" description="Metallo-beta-lactamase" evidence="20">
    <location>
        <begin position="29"/>
        <end position="217"/>
    </location>
</feature>
<dbReference type="Gene3D" id="1.10.150.390">
    <property type="match status" value="1"/>
</dbReference>
<evidence type="ECO:0000256" key="4">
    <source>
        <dbReference type="ARBA" id="ARBA00006759"/>
    </source>
</evidence>
<dbReference type="InterPro" id="IPR036388">
    <property type="entry name" value="WH-like_DNA-bd_sf"/>
</dbReference>
<dbReference type="FunFam" id="2.40.40.20:FF:000019">
    <property type="entry name" value="DNA-directed RNA polymerase II subunit RPB1"/>
    <property type="match status" value="1"/>
</dbReference>
<dbReference type="Pfam" id="PF17778">
    <property type="entry name" value="WHD_BLACT"/>
    <property type="match status" value="1"/>
</dbReference>
<dbReference type="Gene3D" id="1.10.274.100">
    <property type="entry name" value="RNA polymerase Rpb1, domain 3"/>
    <property type="match status" value="1"/>
</dbReference>
<evidence type="ECO:0000256" key="9">
    <source>
        <dbReference type="ARBA" id="ARBA00022723"/>
    </source>
</evidence>
<dbReference type="GO" id="GO:0003899">
    <property type="term" value="F:DNA-directed RNA polymerase activity"/>
    <property type="evidence" value="ECO:0007669"/>
    <property type="project" value="UniProtKB-EC"/>
</dbReference>
<dbReference type="Pfam" id="PF04998">
    <property type="entry name" value="RNA_pol_Rpb1_5"/>
    <property type="match status" value="1"/>
</dbReference>
<keyword evidence="8 17" id="KW-0548">Nucleotidyltransferase</keyword>
<dbReference type="GO" id="GO:0044550">
    <property type="term" value="P:secondary metabolite biosynthetic process"/>
    <property type="evidence" value="ECO:0007669"/>
    <property type="project" value="UniProtKB-ARBA"/>
</dbReference>
<feature type="compositionally biased region" description="Polar residues" evidence="18">
    <location>
        <begin position="589"/>
        <end position="600"/>
    </location>
</feature>
<comment type="similarity">
    <text evidence="3 17">Belongs to the RNA polymerase beta' chain family.</text>
</comment>
<feature type="region of interest" description="Disordered" evidence="18">
    <location>
        <begin position="1859"/>
        <end position="1900"/>
    </location>
</feature>
<dbReference type="InterPro" id="IPR015699">
    <property type="entry name" value="DNA-dir_RNA_pol1_lsu_N"/>
</dbReference>
<comment type="cofactor">
    <cofactor evidence="1">
        <name>Zn(2+)</name>
        <dbReference type="ChEBI" id="CHEBI:29105"/>
    </cofactor>
</comment>
<comment type="subcellular location">
    <subcellularLocation>
        <location evidence="2">Nucleus</location>
    </subcellularLocation>
</comment>
<dbReference type="Gene3D" id="6.10.250.2940">
    <property type="match status" value="1"/>
</dbReference>
<protein>
    <recommendedName>
        <fullName evidence="17">DNA-directed RNA polymerase subunit</fullName>
        <ecNumber evidence="17">2.7.7.6</ecNumber>
    </recommendedName>
</protein>
<keyword evidence="14" id="KW-0539">Nucleus</keyword>
<keyword evidence="22" id="KW-1185">Reference proteome</keyword>
<feature type="region of interest" description="Disordered" evidence="18">
    <location>
        <begin position="585"/>
        <end position="633"/>
    </location>
</feature>
<dbReference type="SUPFAM" id="SSF56281">
    <property type="entry name" value="Metallo-hydrolase/oxidoreductase"/>
    <property type="match status" value="1"/>
</dbReference>
<feature type="compositionally biased region" description="Acidic residues" evidence="18">
    <location>
        <begin position="1807"/>
        <end position="1823"/>
    </location>
</feature>
<comment type="function">
    <text evidence="16">DNA-dependent RNA polymerase catalyzes the transcription of DNA into RNA using the four ribonucleoside triphosphates as substrates. Largest and catalytic core component of RNA polymerase I which synthesizes ribosomal RNA precursors. Forms the polymerase active center together with the second largest subunit. A single stranded DNA template strand of the promoter is positioned within the central active site cleft of Pol I. A bridging helix emanates from RPA1 and crosses the cleft near the catalytic site and is thought to promote translocation of Pol I by acting as a ratchet that moves the RNA-DNA hybrid through the active site by switching from straight to bent conformations at each step of nucleotide addition.</text>
</comment>
<evidence type="ECO:0000256" key="12">
    <source>
        <dbReference type="ARBA" id="ARBA00022842"/>
    </source>
</evidence>
<evidence type="ECO:0000256" key="17">
    <source>
        <dbReference type="RuleBase" id="RU004279"/>
    </source>
</evidence>
<comment type="catalytic activity">
    <reaction evidence="15 17">
        <text>RNA(n) + a ribonucleoside 5'-triphosphate = RNA(n+1) + diphosphate</text>
        <dbReference type="Rhea" id="RHEA:21248"/>
        <dbReference type="Rhea" id="RHEA-COMP:14527"/>
        <dbReference type="Rhea" id="RHEA-COMP:17342"/>
        <dbReference type="ChEBI" id="CHEBI:33019"/>
        <dbReference type="ChEBI" id="CHEBI:61557"/>
        <dbReference type="ChEBI" id="CHEBI:140395"/>
        <dbReference type="EC" id="2.7.7.6"/>
    </reaction>
</comment>
<dbReference type="InterPro" id="IPR000722">
    <property type="entry name" value="RNA_pol_asu"/>
</dbReference>
<dbReference type="Pfam" id="PF04997">
    <property type="entry name" value="RNA_pol_Rpb1_1"/>
    <property type="match status" value="1"/>
</dbReference>
<dbReference type="SMART" id="SM00849">
    <property type="entry name" value="Lactamase_B"/>
    <property type="match status" value="1"/>
</dbReference>
<dbReference type="InterPro" id="IPR036866">
    <property type="entry name" value="RibonucZ/Hydroxyglut_hydro"/>
</dbReference>
<evidence type="ECO:0000256" key="14">
    <source>
        <dbReference type="ARBA" id="ARBA00023242"/>
    </source>
</evidence>
<keyword evidence="7 17" id="KW-0808">Transferase</keyword>
<evidence type="ECO:0000256" key="1">
    <source>
        <dbReference type="ARBA" id="ARBA00001947"/>
    </source>
</evidence>
<evidence type="ECO:0000256" key="18">
    <source>
        <dbReference type="SAM" id="MobiDB-lite"/>
    </source>
</evidence>
<comment type="subunit">
    <text evidence="5">Component of the RNA polymerase I (Pol I) complex consisting of at least 13 subunits.</text>
</comment>
<comment type="similarity">
    <text evidence="4">Belongs to the metallo-beta-lactamase superfamily. Glyoxalase II family.</text>
</comment>